<proteinExistence type="predicted"/>
<accession>A0A401GZB5</accession>
<evidence type="ECO:0000313" key="2">
    <source>
        <dbReference type="Proteomes" id="UP000287166"/>
    </source>
</evidence>
<organism evidence="1 2">
    <name type="scientific">Sparassis crispa</name>
    <dbReference type="NCBI Taxonomy" id="139825"/>
    <lineage>
        <taxon>Eukaryota</taxon>
        <taxon>Fungi</taxon>
        <taxon>Dikarya</taxon>
        <taxon>Basidiomycota</taxon>
        <taxon>Agaricomycotina</taxon>
        <taxon>Agaricomycetes</taxon>
        <taxon>Polyporales</taxon>
        <taxon>Sparassidaceae</taxon>
        <taxon>Sparassis</taxon>
    </lineage>
</organism>
<dbReference type="RefSeq" id="XP_027618417.1">
    <property type="nucleotide sequence ID" value="XM_027762616.1"/>
</dbReference>
<dbReference type="Proteomes" id="UP000287166">
    <property type="component" value="Unassembled WGS sequence"/>
</dbReference>
<dbReference type="InParanoid" id="A0A401GZB5"/>
<dbReference type="AlphaFoldDB" id="A0A401GZB5"/>
<gene>
    <name evidence="1" type="ORF">SCP_1101810</name>
</gene>
<sequence>MSEPFTCKRRVHFPPEAEPHPKEMKPSRAVVERLPSSLELVKSVWSDEEHKTLNNSVLRLNLFHPKRSRRILRSLPSYFTPW</sequence>
<dbReference type="EMBL" id="BFAD01000011">
    <property type="protein sequence ID" value="GBE87504.1"/>
    <property type="molecule type" value="Genomic_DNA"/>
</dbReference>
<evidence type="ECO:0000313" key="1">
    <source>
        <dbReference type="EMBL" id="GBE87504.1"/>
    </source>
</evidence>
<name>A0A401GZB5_9APHY</name>
<comment type="caution">
    <text evidence="1">The sequence shown here is derived from an EMBL/GenBank/DDBJ whole genome shotgun (WGS) entry which is preliminary data.</text>
</comment>
<dbReference type="GeneID" id="38784421"/>
<protein>
    <submittedName>
        <fullName evidence="1">Uncharacterized protein</fullName>
    </submittedName>
</protein>
<keyword evidence="2" id="KW-1185">Reference proteome</keyword>
<reference evidence="1 2" key="1">
    <citation type="journal article" date="2018" name="Sci. Rep.">
        <title>Genome sequence of the cauliflower mushroom Sparassis crispa (Hanabiratake) and its association with beneficial usage.</title>
        <authorList>
            <person name="Kiyama R."/>
            <person name="Furutani Y."/>
            <person name="Kawaguchi K."/>
            <person name="Nakanishi T."/>
        </authorList>
    </citation>
    <scope>NUCLEOTIDE SEQUENCE [LARGE SCALE GENOMIC DNA]</scope>
</reference>